<comment type="similarity">
    <text evidence="1">Belongs to the aspartyl/asparaginyl beta-hydroxylase family.</text>
</comment>
<dbReference type="PANTHER" id="PTHR46332:SF5">
    <property type="entry name" value="ASPARTATE BETA-HYDROXYLASE DOMAIN CONTAINING 2"/>
    <property type="match status" value="1"/>
</dbReference>
<feature type="domain" description="Aspartyl/asparaginy/proline hydroxylase" evidence="4">
    <location>
        <begin position="80"/>
        <end position="238"/>
    </location>
</feature>
<evidence type="ECO:0000259" key="4">
    <source>
        <dbReference type="Pfam" id="PF05118"/>
    </source>
</evidence>
<dbReference type="GO" id="GO:0051213">
    <property type="term" value="F:dioxygenase activity"/>
    <property type="evidence" value="ECO:0007669"/>
    <property type="project" value="UniProtKB-KW"/>
</dbReference>
<reference evidence="5 6" key="1">
    <citation type="submission" date="2017-06" db="EMBL/GenBank/DDBJ databases">
        <title>Genome sequencing of cyanobaciteial culture collection at National Institute for Environmental Studies (NIES).</title>
        <authorList>
            <person name="Hirose Y."/>
            <person name="Shimura Y."/>
            <person name="Fujisawa T."/>
            <person name="Nakamura Y."/>
            <person name="Kawachi M."/>
        </authorList>
    </citation>
    <scope>NUCLEOTIDE SEQUENCE [LARGE SCALE GENOMIC DNA]</scope>
    <source>
        <strain evidence="5 6">NIES-21</strain>
    </source>
</reference>
<evidence type="ECO:0000256" key="1">
    <source>
        <dbReference type="ARBA" id="ARBA00007730"/>
    </source>
</evidence>
<accession>A0A1Z4GD73</accession>
<evidence type="ECO:0000256" key="2">
    <source>
        <dbReference type="ARBA" id="ARBA00022964"/>
    </source>
</evidence>
<evidence type="ECO:0000256" key="3">
    <source>
        <dbReference type="ARBA" id="ARBA00023002"/>
    </source>
</evidence>
<keyword evidence="6" id="KW-1185">Reference proteome</keyword>
<organism evidence="5 6">
    <name type="scientific">Anabaenopsis circularis NIES-21</name>
    <dbReference type="NCBI Taxonomy" id="1085406"/>
    <lineage>
        <taxon>Bacteria</taxon>
        <taxon>Bacillati</taxon>
        <taxon>Cyanobacteriota</taxon>
        <taxon>Cyanophyceae</taxon>
        <taxon>Nostocales</taxon>
        <taxon>Nodulariaceae</taxon>
        <taxon>Anabaenopsis</taxon>
    </lineage>
</organism>
<name>A0A1Z4GD73_9CYAN</name>
<proteinExistence type="inferred from homology"/>
<dbReference type="AlphaFoldDB" id="A0A1Z4GD73"/>
<dbReference type="InterPro" id="IPR051821">
    <property type="entry name" value="Asp/Asn_beta-hydroxylase"/>
</dbReference>
<dbReference type="Proteomes" id="UP000218287">
    <property type="component" value="Chromosome"/>
</dbReference>
<gene>
    <name evidence="5" type="primary">aspH</name>
    <name evidence="5" type="ORF">NIES21_11120</name>
</gene>
<dbReference type="SUPFAM" id="SSF51197">
    <property type="entry name" value="Clavaminate synthase-like"/>
    <property type="match status" value="1"/>
</dbReference>
<evidence type="ECO:0000313" key="5">
    <source>
        <dbReference type="EMBL" id="BAY15296.1"/>
    </source>
</evidence>
<keyword evidence="2" id="KW-0223">Dioxygenase</keyword>
<keyword evidence="3" id="KW-0560">Oxidoreductase</keyword>
<dbReference type="EMBL" id="AP018174">
    <property type="protein sequence ID" value="BAY15296.1"/>
    <property type="molecule type" value="Genomic_DNA"/>
</dbReference>
<protein>
    <submittedName>
        <fullName evidence="5">Putative aspartyl/asparaginyl beta-hydroxylase</fullName>
    </submittedName>
</protein>
<dbReference type="PANTHER" id="PTHR46332">
    <property type="entry name" value="ASPARTATE BETA-HYDROXYLASE DOMAIN-CONTAINING PROTEIN 2"/>
    <property type="match status" value="1"/>
</dbReference>
<sequence>MLQSNSPQITLSLWLLKLLNFLYPQGNAHRFQESINLISQHTANSNGKISDFVYPGITYKPWYEADDYNSLKQFTNILKQDFSTIENEWQAFLASKKNIVPRYKPSEIFGETLKDQDENWKYYLIWRQGKFTDAALSMFPKTVNIVTKLKPFLYPFGEIVFIVMEPGVVLPPHTDDINISLTCHLGIETPEDCGIKVGGETRKWSRGEALFFDNSFIHEAWNKSQSNRVVMLLDLYHPELTKVEKTLLQIALKYFNLTGEEAGYHGVKDTKYLQEKLKNLY</sequence>
<dbReference type="InterPro" id="IPR027443">
    <property type="entry name" value="IPNS-like_sf"/>
</dbReference>
<dbReference type="GO" id="GO:0016020">
    <property type="term" value="C:membrane"/>
    <property type="evidence" value="ECO:0007669"/>
    <property type="project" value="TreeGrafter"/>
</dbReference>
<evidence type="ECO:0000313" key="6">
    <source>
        <dbReference type="Proteomes" id="UP000218287"/>
    </source>
</evidence>
<dbReference type="InterPro" id="IPR007803">
    <property type="entry name" value="Asp/Arg/Pro-Hydrxlase"/>
</dbReference>
<dbReference type="Pfam" id="PF05118">
    <property type="entry name" value="Asp_Arg_Hydrox"/>
    <property type="match status" value="1"/>
</dbReference>
<dbReference type="Gene3D" id="2.60.120.330">
    <property type="entry name" value="B-lactam Antibiotic, Isopenicillin N Synthase, Chain"/>
    <property type="match status" value="1"/>
</dbReference>
<dbReference type="OrthoDB" id="21665at2"/>